<name>A0ABX3JY02_9BACL</name>
<dbReference type="InterPro" id="IPR052743">
    <property type="entry name" value="Glutaminase_GtaA"/>
</dbReference>
<dbReference type="InterPro" id="IPR008928">
    <property type="entry name" value="6-hairpin_glycosidase_sf"/>
</dbReference>
<organism evidence="4 5">
    <name type="scientific">Paenibacillus ihbetae</name>
    <dbReference type="NCBI Taxonomy" id="1870820"/>
    <lineage>
        <taxon>Bacteria</taxon>
        <taxon>Bacillati</taxon>
        <taxon>Bacillota</taxon>
        <taxon>Bacilli</taxon>
        <taxon>Bacillales</taxon>
        <taxon>Paenibacillaceae</taxon>
        <taxon>Paenibacillus</taxon>
    </lineage>
</organism>
<dbReference type="Pfam" id="PF16335">
    <property type="entry name" value="GtaA_6_Hairpin"/>
    <property type="match status" value="1"/>
</dbReference>
<evidence type="ECO:0000259" key="1">
    <source>
        <dbReference type="Pfam" id="PF16334"/>
    </source>
</evidence>
<dbReference type="Pfam" id="PF17168">
    <property type="entry name" value="DUF5127"/>
    <property type="match status" value="1"/>
</dbReference>
<dbReference type="SUPFAM" id="SSF48208">
    <property type="entry name" value="Six-hairpin glycosidases"/>
    <property type="match status" value="1"/>
</dbReference>
<feature type="domain" description="Glutaminase A central" evidence="2">
    <location>
        <begin position="338"/>
        <end position="678"/>
    </location>
</feature>
<gene>
    <name evidence="4" type="ORF">BBD40_06105</name>
</gene>
<evidence type="ECO:0000313" key="5">
    <source>
        <dbReference type="Proteomes" id="UP000189059"/>
    </source>
</evidence>
<reference evidence="4 5" key="1">
    <citation type="submission" date="2016-12" db="EMBL/GenBank/DDBJ databases">
        <title>Genome sequencing and description of Paenibacillus sp. nov. from high altitude lake in the Indian Trans- Himalayas.</title>
        <authorList>
            <person name="Kiran S."/>
            <person name="Swarnkar M.K."/>
            <person name="Rana A."/>
            <person name="Tewari R."/>
            <person name="Gulati A."/>
        </authorList>
    </citation>
    <scope>NUCLEOTIDE SEQUENCE [LARGE SCALE GENOMIC DNA]</scope>
    <source>
        <strain evidence="4 5">IHBB 9951</strain>
    </source>
</reference>
<dbReference type="Pfam" id="PF16334">
    <property type="entry name" value="DUF4964"/>
    <property type="match status" value="1"/>
</dbReference>
<evidence type="ECO:0000313" key="4">
    <source>
        <dbReference type="EMBL" id="OOC61487.1"/>
    </source>
</evidence>
<dbReference type="EMBL" id="MRVI01000001">
    <property type="protein sequence ID" value="OOC61487.1"/>
    <property type="molecule type" value="Genomic_DNA"/>
</dbReference>
<keyword evidence="5" id="KW-1185">Reference proteome</keyword>
<proteinExistence type="predicted"/>
<protein>
    <submittedName>
        <fullName evidence="4">Glutaminase</fullName>
    </submittedName>
</protein>
<comment type="caution">
    <text evidence="4">The sequence shown here is derived from an EMBL/GenBank/DDBJ whole genome shotgun (WGS) entry which is preliminary data.</text>
</comment>
<dbReference type="InterPro" id="IPR033433">
    <property type="entry name" value="GtaA_N"/>
</dbReference>
<dbReference type="Proteomes" id="UP000189059">
    <property type="component" value="Unassembled WGS sequence"/>
</dbReference>
<evidence type="ECO:0000259" key="2">
    <source>
        <dbReference type="Pfam" id="PF16335"/>
    </source>
</evidence>
<dbReference type="InterPro" id="IPR032515">
    <property type="entry name" value="DUF4964"/>
</dbReference>
<sequence>MGSCCIRQNIGIKGAEVNMKTSLRPPSVPLVTIDPYFSAWSAADHLYDDHIRHWTNKRYGMVGLILIDGKPRKFMGRVGLQDEPSGPAEPEVLEQTGLVVEPLTTRYAFEGEGIRLDVSFTSPLLPDDLDVLSRPVTYVTYQAISIDGQSHQVKIYFDVTSEWCVHTPDQVVTWDRHEESERLFALSIGTVSQPVLQRAGDDTRIDWGYMYLAHSKSECIRTVIHSAAGREAYLRTGELPAADDAAKPRPAGENMPVLAAEVDMGRIGAEPVSQFLMLAYDDVHSIEYFHQPLDAYWKRNEASFQEMLLSAADEYEDILQRCQAFNAELLKESAEAGGDAFSDIAALAYRQAIAAHKLVTDGSGRILFFSKENFSNGCIATVDVSYPSMPLFLKYNPELVKGMMRPIFDYAGSGQWAFDFAPHDVGTYPKANGQVYGENKLEYQMPIEECGNMLLMAAAVCKYEDSGDFAKENWELLSKWARYLLAHGLDPDNQLCTDDFAGHLAHNANLSIKAIVGIGAYASMCSLLGMDESAEEYMAAAKTMASEWLSMADAGDHYKLTFDSPVESWSLKYNLVWDRLLALGLFPEEVAVKEIDYYLKQQNQYGVPLDSRESYTKADWLIWSASMGTRSQFERLIAPFWDFLNETESRVPITDWYDTKSGKQMNFQNRSVVGGFFLPLLLSQRTAAGRALHEKR</sequence>
<evidence type="ECO:0000259" key="3">
    <source>
        <dbReference type="Pfam" id="PF17168"/>
    </source>
</evidence>
<dbReference type="InterPro" id="IPR032514">
    <property type="entry name" value="GtaA_central"/>
</dbReference>
<feature type="domain" description="Glutaminase A N-terminal" evidence="3">
    <location>
        <begin position="105"/>
        <end position="330"/>
    </location>
</feature>
<dbReference type="PANTHER" id="PTHR31987:SF1">
    <property type="entry name" value="GLUTAMINASE A"/>
    <property type="match status" value="1"/>
</dbReference>
<dbReference type="PANTHER" id="PTHR31987">
    <property type="entry name" value="GLUTAMINASE A-RELATED"/>
    <property type="match status" value="1"/>
</dbReference>
<feature type="domain" description="DUF4964" evidence="1">
    <location>
        <begin position="14"/>
        <end position="80"/>
    </location>
</feature>
<accession>A0ABX3JY02</accession>